<sequence length="130" mass="14258">NINTAMGASEEEIQTISSKEVEENGTDEASNPQFTHTVYIFGDSHARDQATHLNASLKGTLNVRSTCCPGWPLNEVVEKAIARLEEFAALTLHDFIVIVGGSNDTSEIHQKKLSELYALLFKSLPNTNII</sequence>
<proteinExistence type="predicted"/>
<reference evidence="1" key="1">
    <citation type="submission" date="2015-11" db="EMBL/GenBank/DDBJ databases">
        <title>De novo transcriptome assembly of four potential Pierce s Disease insect vectors from Arizona vineyards.</title>
        <authorList>
            <person name="Tassone E.E."/>
        </authorList>
    </citation>
    <scope>NUCLEOTIDE SEQUENCE</scope>
</reference>
<organism evidence="1">
    <name type="scientific">Homalodisca liturata</name>
    <dbReference type="NCBI Taxonomy" id="320908"/>
    <lineage>
        <taxon>Eukaryota</taxon>
        <taxon>Metazoa</taxon>
        <taxon>Ecdysozoa</taxon>
        <taxon>Arthropoda</taxon>
        <taxon>Hexapoda</taxon>
        <taxon>Insecta</taxon>
        <taxon>Pterygota</taxon>
        <taxon>Neoptera</taxon>
        <taxon>Paraneoptera</taxon>
        <taxon>Hemiptera</taxon>
        <taxon>Auchenorrhyncha</taxon>
        <taxon>Membracoidea</taxon>
        <taxon>Cicadellidae</taxon>
        <taxon>Cicadellinae</taxon>
        <taxon>Proconiini</taxon>
        <taxon>Homalodisca</taxon>
    </lineage>
</organism>
<protein>
    <recommendedName>
        <fullName evidence="2">SGNH hydrolase-type esterase domain-containing protein</fullName>
    </recommendedName>
</protein>
<feature type="non-terminal residue" evidence="1">
    <location>
        <position position="1"/>
    </location>
</feature>
<evidence type="ECO:0008006" key="2">
    <source>
        <dbReference type="Google" id="ProtNLM"/>
    </source>
</evidence>
<gene>
    <name evidence="1" type="ORF">g.18595</name>
</gene>
<feature type="non-terminal residue" evidence="1">
    <location>
        <position position="130"/>
    </location>
</feature>
<accession>A0A1B6K2A5</accession>
<name>A0A1B6K2A5_9HEMI</name>
<dbReference type="SUPFAM" id="SSF52266">
    <property type="entry name" value="SGNH hydrolase"/>
    <property type="match status" value="1"/>
</dbReference>
<dbReference type="AlphaFoldDB" id="A0A1B6K2A5"/>
<evidence type="ECO:0000313" key="1">
    <source>
        <dbReference type="EMBL" id="JAT05593.1"/>
    </source>
</evidence>
<dbReference type="EMBL" id="GECU01002114">
    <property type="protein sequence ID" value="JAT05593.1"/>
    <property type="molecule type" value="Transcribed_RNA"/>
</dbReference>